<accession>A0AC34F0G5</accession>
<evidence type="ECO:0000313" key="2">
    <source>
        <dbReference type="WBParaSite" id="ES5_v2.g10357.t1"/>
    </source>
</evidence>
<protein>
    <submittedName>
        <fullName evidence="2">Importin subunit alpha</fullName>
    </submittedName>
</protein>
<dbReference type="Proteomes" id="UP000887579">
    <property type="component" value="Unplaced"/>
</dbReference>
<evidence type="ECO:0000313" key="1">
    <source>
        <dbReference type="Proteomes" id="UP000887579"/>
    </source>
</evidence>
<proteinExistence type="predicted"/>
<name>A0AC34F0G5_9BILA</name>
<dbReference type="WBParaSite" id="ES5_v2.g10357.t1">
    <property type="protein sequence ID" value="ES5_v2.g10357.t1"/>
    <property type="gene ID" value="ES5_v2.g10357"/>
</dbReference>
<sequence length="501" mass="56421">MEYSTEEPAIGKGLSEFQNDDEDMEEEDDEDEEKFITKYFKKRFLVKRKKLNDDQNAMAFSGEESNSSLIEQLMANLSIDEIFSKAKSSDLQEKLNGITQIRKLVSSSAADNSAAILNDFLSNSETLPLLIECLSLPNFELQFEAAWILTNIAAGNSQQTKALFDAFVHFALLKLIGTDCDLNVANQALWALGNIMADNDGFCFHCISADIMKSITNQMKRFPESVEFFRTVSWVMGRMSHLRESPSFKETAWDLFPALWELLKQQQKDLEVCINAIWGLGYLTDKDINLVMNFDKRVIGYVSPHLASTNLELQIATLHFFGNCVSGTDEITQEIIDRGVLKHLNKFLNHSNLDLKNEAAWMLSNILAGTNEQVNSVFTAGLMPTIIGLLESDETSLQEKALWAITNVPLCGSPQHINRLLDLDVLPPLCKILLTCSKTSILQSVVEAINGIQQQCGDRRKEIRRKILDSGAVDQLRQLRDHQNDAIQKNATQILNNLFNE</sequence>
<reference evidence="2" key="1">
    <citation type="submission" date="2022-11" db="UniProtKB">
        <authorList>
            <consortium name="WormBaseParasite"/>
        </authorList>
    </citation>
    <scope>IDENTIFICATION</scope>
</reference>
<organism evidence="1 2">
    <name type="scientific">Panagrolaimus sp. ES5</name>
    <dbReference type="NCBI Taxonomy" id="591445"/>
    <lineage>
        <taxon>Eukaryota</taxon>
        <taxon>Metazoa</taxon>
        <taxon>Ecdysozoa</taxon>
        <taxon>Nematoda</taxon>
        <taxon>Chromadorea</taxon>
        <taxon>Rhabditida</taxon>
        <taxon>Tylenchina</taxon>
        <taxon>Panagrolaimomorpha</taxon>
        <taxon>Panagrolaimoidea</taxon>
        <taxon>Panagrolaimidae</taxon>
        <taxon>Panagrolaimus</taxon>
    </lineage>
</organism>